<dbReference type="AlphaFoldDB" id="A0A2I2G982"/>
<organism evidence="1 2">
    <name type="scientific">Aspergillus steynii IBT 23096</name>
    <dbReference type="NCBI Taxonomy" id="1392250"/>
    <lineage>
        <taxon>Eukaryota</taxon>
        <taxon>Fungi</taxon>
        <taxon>Dikarya</taxon>
        <taxon>Ascomycota</taxon>
        <taxon>Pezizomycotina</taxon>
        <taxon>Eurotiomycetes</taxon>
        <taxon>Eurotiomycetidae</taxon>
        <taxon>Eurotiales</taxon>
        <taxon>Aspergillaceae</taxon>
        <taxon>Aspergillus</taxon>
        <taxon>Aspergillus subgen. Circumdati</taxon>
    </lineage>
</organism>
<proteinExistence type="predicted"/>
<reference evidence="1 2" key="1">
    <citation type="submission" date="2016-12" db="EMBL/GenBank/DDBJ databases">
        <title>The genomes of Aspergillus section Nigri reveals drivers in fungal speciation.</title>
        <authorList>
            <consortium name="DOE Joint Genome Institute"/>
            <person name="Vesth T.C."/>
            <person name="Nybo J."/>
            <person name="Theobald S."/>
            <person name="Brandl J."/>
            <person name="Frisvad J.C."/>
            <person name="Nielsen K.F."/>
            <person name="Lyhne E.K."/>
            <person name="Kogle M.E."/>
            <person name="Kuo A."/>
            <person name="Riley R."/>
            <person name="Clum A."/>
            <person name="Nolan M."/>
            <person name="Lipzen A."/>
            <person name="Salamov A."/>
            <person name="Henrissat B."/>
            <person name="Wiebenga A."/>
            <person name="De Vries R.P."/>
            <person name="Grigoriev I.V."/>
            <person name="Mortensen U.H."/>
            <person name="Andersen M.R."/>
            <person name="Baker S.E."/>
        </authorList>
    </citation>
    <scope>NUCLEOTIDE SEQUENCE [LARGE SCALE GENOMIC DNA]</scope>
    <source>
        <strain evidence="1 2">IBT 23096</strain>
    </source>
</reference>
<accession>A0A2I2G982</accession>
<dbReference type="EMBL" id="MSFO01000004">
    <property type="protein sequence ID" value="PLB49445.1"/>
    <property type="molecule type" value="Genomic_DNA"/>
</dbReference>
<name>A0A2I2G982_9EURO</name>
<evidence type="ECO:0000313" key="1">
    <source>
        <dbReference type="EMBL" id="PLB49445.1"/>
    </source>
</evidence>
<dbReference type="GeneID" id="36550382"/>
<gene>
    <name evidence="1" type="ORF">P170DRAFT_184404</name>
</gene>
<dbReference type="VEuPathDB" id="FungiDB:P170DRAFT_184404"/>
<dbReference type="Proteomes" id="UP000234275">
    <property type="component" value="Unassembled WGS sequence"/>
</dbReference>
<protein>
    <submittedName>
        <fullName evidence="1">Uncharacterized protein</fullName>
    </submittedName>
</protein>
<evidence type="ECO:0000313" key="2">
    <source>
        <dbReference type="Proteomes" id="UP000234275"/>
    </source>
</evidence>
<comment type="caution">
    <text evidence="1">The sequence shown here is derived from an EMBL/GenBank/DDBJ whole genome shotgun (WGS) entry which is preliminary data.</text>
</comment>
<sequence length="161" mass="18774">MGWVGATSDSKEQGNAGTRRWISIHEAVADPSCPFMHSNGKLKMVWRQRRFRVILGGLGNVTTFLPPQQDYIMPRARRREGQRRKKKKKKKKNISKLQPLHFKLHRETGNGNHWMDLLKKPKSKEPVGMTEAGTPFHFLLGGDFFRFLFWFLWVLELLVTT</sequence>
<keyword evidence="2" id="KW-1185">Reference proteome</keyword>
<dbReference type="RefSeq" id="XP_024704747.1">
    <property type="nucleotide sequence ID" value="XM_024842684.1"/>
</dbReference>